<dbReference type="GO" id="GO:0000155">
    <property type="term" value="F:phosphorelay sensor kinase activity"/>
    <property type="evidence" value="ECO:0007669"/>
    <property type="project" value="InterPro"/>
</dbReference>
<dbReference type="Gene3D" id="3.30.565.10">
    <property type="entry name" value="Histidine kinase-like ATPase, C-terminal domain"/>
    <property type="match status" value="1"/>
</dbReference>
<evidence type="ECO:0000256" key="6">
    <source>
        <dbReference type="ARBA" id="ARBA00022679"/>
    </source>
</evidence>
<feature type="transmembrane region" description="Helical" evidence="12">
    <location>
        <begin position="316"/>
        <end position="339"/>
    </location>
</feature>
<dbReference type="GO" id="GO:0005886">
    <property type="term" value="C:plasma membrane"/>
    <property type="evidence" value="ECO:0007669"/>
    <property type="project" value="UniProtKB-SubCell"/>
</dbReference>
<dbReference type="SMART" id="SM00304">
    <property type="entry name" value="HAMP"/>
    <property type="match status" value="1"/>
</dbReference>
<comment type="catalytic activity">
    <reaction evidence="1">
        <text>ATP + protein L-histidine = ADP + protein N-phospho-L-histidine.</text>
        <dbReference type="EC" id="2.7.13.3"/>
    </reaction>
</comment>
<keyword evidence="12" id="KW-0812">Transmembrane</keyword>
<keyword evidence="11 12" id="KW-0472">Membrane</keyword>
<proteinExistence type="predicted"/>
<protein>
    <recommendedName>
        <fullName evidence="3">histidine kinase</fullName>
        <ecNumber evidence="3">2.7.13.3</ecNumber>
    </recommendedName>
</protein>
<dbReference type="EC" id="2.7.13.3" evidence="3"/>
<dbReference type="InterPro" id="IPR010559">
    <property type="entry name" value="Sig_transdc_His_kin_internal"/>
</dbReference>
<evidence type="ECO:0000256" key="12">
    <source>
        <dbReference type="SAM" id="Phobius"/>
    </source>
</evidence>
<keyword evidence="8 15" id="KW-0418">Kinase</keyword>
<keyword evidence="10" id="KW-0902">Two-component regulatory system</keyword>
<comment type="subcellular location">
    <subcellularLocation>
        <location evidence="2">Cell membrane</location>
        <topology evidence="2">Multi-pass membrane protein</topology>
    </subcellularLocation>
</comment>
<keyword evidence="9" id="KW-0067">ATP-binding</keyword>
<evidence type="ECO:0000256" key="8">
    <source>
        <dbReference type="ARBA" id="ARBA00022777"/>
    </source>
</evidence>
<dbReference type="EMBL" id="JACJVR010000031">
    <property type="protein sequence ID" value="MBB6691483.1"/>
    <property type="molecule type" value="Genomic_DNA"/>
</dbReference>
<dbReference type="AlphaFoldDB" id="A0A841TZD1"/>
<evidence type="ECO:0000256" key="9">
    <source>
        <dbReference type="ARBA" id="ARBA00022840"/>
    </source>
</evidence>
<evidence type="ECO:0000256" key="1">
    <source>
        <dbReference type="ARBA" id="ARBA00000085"/>
    </source>
</evidence>
<dbReference type="PROSITE" id="PS50885">
    <property type="entry name" value="HAMP"/>
    <property type="match status" value="1"/>
</dbReference>
<keyword evidence="12" id="KW-1133">Transmembrane helix</keyword>
<feature type="domain" description="HAMP" evidence="14">
    <location>
        <begin position="337"/>
        <end position="389"/>
    </location>
</feature>
<dbReference type="PANTHER" id="PTHR34220:SF7">
    <property type="entry name" value="SENSOR HISTIDINE KINASE YPDA"/>
    <property type="match status" value="1"/>
</dbReference>
<gene>
    <name evidence="15" type="ORF">H7B90_08745</name>
</gene>
<evidence type="ECO:0000259" key="13">
    <source>
        <dbReference type="PROSITE" id="PS50109"/>
    </source>
</evidence>
<dbReference type="Proteomes" id="UP000553776">
    <property type="component" value="Unassembled WGS sequence"/>
</dbReference>
<evidence type="ECO:0000256" key="4">
    <source>
        <dbReference type="ARBA" id="ARBA00022475"/>
    </source>
</evidence>
<evidence type="ECO:0000256" key="10">
    <source>
        <dbReference type="ARBA" id="ARBA00023012"/>
    </source>
</evidence>
<name>A0A841TZD1_9BACL</name>
<evidence type="ECO:0000256" key="11">
    <source>
        <dbReference type="ARBA" id="ARBA00023136"/>
    </source>
</evidence>
<dbReference type="PROSITE" id="PS50109">
    <property type="entry name" value="HIS_KIN"/>
    <property type="match status" value="1"/>
</dbReference>
<dbReference type="InterPro" id="IPR003660">
    <property type="entry name" value="HAMP_dom"/>
</dbReference>
<keyword evidence="7" id="KW-0547">Nucleotide-binding</keyword>
<dbReference type="RefSeq" id="WP_185135482.1">
    <property type="nucleotide sequence ID" value="NZ_JACJVR010000031.1"/>
</dbReference>
<dbReference type="CDD" id="cd06225">
    <property type="entry name" value="HAMP"/>
    <property type="match status" value="1"/>
</dbReference>
<evidence type="ECO:0000259" key="14">
    <source>
        <dbReference type="PROSITE" id="PS50885"/>
    </source>
</evidence>
<sequence>MNNLTARLARAARRLGDAVSRRLVNKLILLFTSIIILVVASLTVISYKIIEKESVDHSIASNTNNLMLVNQNFEKYFAEIEQLSLPQIRYDEIISAINRESVDYASRIYLENYLRTLYYSRSDLERIYLYLIDENKYLYISRENYNVPVRAGIDKTIPNQEWYKQAMESDKNRSIQSLVFPAQTGYDLNSDGSYLAYHRVLRSLADRKPRAVLSFYFNDKAKNEIIRDIPFNKGEHLMFLSADNVPFHLDDKEFYRQIGAGGFFRNLDGSRDRFTWKYGDEPYLVVYNVSEADGWKLVKPIPYSEIYKTARTTRRIGILIGLGFLALSVVLVTLTSNAITRPLKKLSKQMSRFSTGTFDAEAEVKGRDEIAYLSKHFNLMVKRTNELINERYKMKLVEKNAILKALEAEINPHFLYNALQAISTKALKNGQEEITEMVDALALTLRYCISGKDIVHAKDELKHIERYLVLQKARFGSRLQVVYEFDESLMDLAIPKLSIQSLVENSIKHALEKVSSSITIVIGIRLEPAYAVISVKDNGPGIPPDKLKAILQSFRAEWEDREGDSIGLRNLDSRLKLIFGDEAGLEIDTDETGTEMRMRIPRGGSHNHV</sequence>
<dbReference type="Pfam" id="PF02518">
    <property type="entry name" value="HATPase_c"/>
    <property type="match status" value="1"/>
</dbReference>
<accession>A0A841TZD1</accession>
<dbReference type="SUPFAM" id="SSF55874">
    <property type="entry name" value="ATPase domain of HSP90 chaperone/DNA topoisomerase II/histidine kinase"/>
    <property type="match status" value="1"/>
</dbReference>
<evidence type="ECO:0000256" key="3">
    <source>
        <dbReference type="ARBA" id="ARBA00012438"/>
    </source>
</evidence>
<dbReference type="InterPro" id="IPR003594">
    <property type="entry name" value="HATPase_dom"/>
</dbReference>
<feature type="transmembrane region" description="Helical" evidence="12">
    <location>
        <begin position="27"/>
        <end position="47"/>
    </location>
</feature>
<dbReference type="PANTHER" id="PTHR34220">
    <property type="entry name" value="SENSOR HISTIDINE KINASE YPDA"/>
    <property type="match status" value="1"/>
</dbReference>
<keyword evidence="6" id="KW-0808">Transferase</keyword>
<evidence type="ECO:0000256" key="5">
    <source>
        <dbReference type="ARBA" id="ARBA00022553"/>
    </source>
</evidence>
<dbReference type="SMART" id="SM00387">
    <property type="entry name" value="HATPase_c"/>
    <property type="match status" value="1"/>
</dbReference>
<evidence type="ECO:0000313" key="15">
    <source>
        <dbReference type="EMBL" id="MBB6691483.1"/>
    </source>
</evidence>
<dbReference type="SUPFAM" id="SSF158472">
    <property type="entry name" value="HAMP domain-like"/>
    <property type="match status" value="1"/>
</dbReference>
<keyword evidence="4" id="KW-1003">Cell membrane</keyword>
<feature type="domain" description="Histidine kinase" evidence="13">
    <location>
        <begin position="499"/>
        <end position="604"/>
    </location>
</feature>
<comment type="caution">
    <text evidence="15">The sequence shown here is derived from an EMBL/GenBank/DDBJ whole genome shotgun (WGS) entry which is preliminary data.</text>
</comment>
<evidence type="ECO:0000256" key="2">
    <source>
        <dbReference type="ARBA" id="ARBA00004651"/>
    </source>
</evidence>
<evidence type="ECO:0000313" key="16">
    <source>
        <dbReference type="Proteomes" id="UP000553776"/>
    </source>
</evidence>
<dbReference type="Gene3D" id="6.10.340.10">
    <property type="match status" value="1"/>
</dbReference>
<dbReference type="GO" id="GO:0005524">
    <property type="term" value="F:ATP binding"/>
    <property type="evidence" value="ECO:0007669"/>
    <property type="project" value="UniProtKB-KW"/>
</dbReference>
<dbReference type="Pfam" id="PF06580">
    <property type="entry name" value="His_kinase"/>
    <property type="match status" value="1"/>
</dbReference>
<dbReference type="InterPro" id="IPR005467">
    <property type="entry name" value="His_kinase_dom"/>
</dbReference>
<reference evidence="15 16" key="1">
    <citation type="submission" date="2020-08" db="EMBL/GenBank/DDBJ databases">
        <title>Cohnella phylogeny.</title>
        <authorList>
            <person name="Dunlap C."/>
        </authorList>
    </citation>
    <scope>NUCLEOTIDE SEQUENCE [LARGE SCALE GENOMIC DNA]</scope>
    <source>
        <strain evidence="15 16">DSM 25239</strain>
    </source>
</reference>
<keyword evidence="5" id="KW-0597">Phosphoprotein</keyword>
<dbReference type="Pfam" id="PF00672">
    <property type="entry name" value="HAMP"/>
    <property type="match status" value="1"/>
</dbReference>
<keyword evidence="16" id="KW-1185">Reference proteome</keyword>
<dbReference type="InterPro" id="IPR050640">
    <property type="entry name" value="Bact_2-comp_sensor_kinase"/>
</dbReference>
<evidence type="ECO:0000256" key="7">
    <source>
        <dbReference type="ARBA" id="ARBA00022741"/>
    </source>
</evidence>
<organism evidence="15 16">
    <name type="scientific">Cohnella xylanilytica</name>
    <dbReference type="NCBI Taxonomy" id="557555"/>
    <lineage>
        <taxon>Bacteria</taxon>
        <taxon>Bacillati</taxon>
        <taxon>Bacillota</taxon>
        <taxon>Bacilli</taxon>
        <taxon>Bacillales</taxon>
        <taxon>Paenibacillaceae</taxon>
        <taxon>Cohnella</taxon>
    </lineage>
</organism>
<dbReference type="InterPro" id="IPR036890">
    <property type="entry name" value="HATPase_C_sf"/>
</dbReference>